<evidence type="ECO:0000259" key="2">
    <source>
        <dbReference type="Pfam" id="PF00884"/>
    </source>
</evidence>
<dbReference type="Gene3D" id="3.40.720.10">
    <property type="entry name" value="Alkaline Phosphatase, subunit A"/>
    <property type="match status" value="1"/>
</dbReference>
<dbReference type="CDD" id="cd16145">
    <property type="entry name" value="ARS_like"/>
    <property type="match status" value="1"/>
</dbReference>
<accession>A0ABU5MS98</accession>
<feature type="chain" id="PRO_5045214447" evidence="1">
    <location>
        <begin position="20"/>
        <end position="504"/>
    </location>
</feature>
<dbReference type="EMBL" id="JARVCO010000002">
    <property type="protein sequence ID" value="MDZ8117075.1"/>
    <property type="molecule type" value="Genomic_DNA"/>
</dbReference>
<evidence type="ECO:0000313" key="3">
    <source>
        <dbReference type="EMBL" id="MDZ8117075.1"/>
    </source>
</evidence>
<keyword evidence="1" id="KW-0732">Signal</keyword>
<evidence type="ECO:0000313" key="4">
    <source>
        <dbReference type="Proteomes" id="UP001290861"/>
    </source>
</evidence>
<proteinExistence type="predicted"/>
<dbReference type="PANTHER" id="PTHR43751:SF3">
    <property type="entry name" value="SULFATASE N-TERMINAL DOMAIN-CONTAINING PROTEIN"/>
    <property type="match status" value="1"/>
</dbReference>
<organism evidence="3 4">
    <name type="scientific">Pontiella agarivorans</name>
    <dbReference type="NCBI Taxonomy" id="3038953"/>
    <lineage>
        <taxon>Bacteria</taxon>
        <taxon>Pseudomonadati</taxon>
        <taxon>Kiritimatiellota</taxon>
        <taxon>Kiritimatiellia</taxon>
        <taxon>Kiritimatiellales</taxon>
        <taxon>Pontiellaceae</taxon>
        <taxon>Pontiella</taxon>
    </lineage>
</organism>
<feature type="signal peptide" evidence="1">
    <location>
        <begin position="1"/>
        <end position="19"/>
    </location>
</feature>
<dbReference type="InterPro" id="IPR000917">
    <property type="entry name" value="Sulfatase_N"/>
</dbReference>
<dbReference type="RefSeq" id="WP_322606880.1">
    <property type="nucleotide sequence ID" value="NZ_JARVCO010000002.1"/>
</dbReference>
<evidence type="ECO:0000256" key="1">
    <source>
        <dbReference type="SAM" id="SignalP"/>
    </source>
</evidence>
<comment type="caution">
    <text evidence="3">The sequence shown here is derived from an EMBL/GenBank/DDBJ whole genome shotgun (WGS) entry which is preliminary data.</text>
</comment>
<sequence>MKKKWVLWAILIAAGLASAVTKPNVILIMADDLGSGMLSCYGQKIVKTPNIDRLAAEGMRFNNYYGSTYCAPSRWTLSTGMHDGRIGGWGSNKAGLPILRDSGKITEEEYQKRFAQMKKDAFPIAENEVFLGQIGQKAGYKTAQFGKLDNGFLTWHERVKRYGWDDYDGFYDHQRCHGYYPPYLWHNGERYELPGNTDPACGKYLEVDDLPAGSGGETHSQILMIGKVLEYIREHKDTPFFLYHPTQLPHGEIGIPEVHPDFVNDKRLTYEEKKYASMVKMLDDHVGLIMTELKELGMDENTIVFFTADNGHCAYYSDVYTGFKNQKLDDGTTFDLGDNKWRSHGDVFNGGGGLAGAKRSGFQGGILCPMFVRWPGKIKPGTETDLLSTHYDFMATLADLGGVSVPNGKDSISYLPTLLGEPQKQKHDFIVIQNKRFYMGSSTVIDSKGWKLIEVGGKARDQYQLYNILDDKMETKELSSEYPEKVEALKKTLYREVGSERPDL</sequence>
<dbReference type="Pfam" id="PF00884">
    <property type="entry name" value="Sulfatase"/>
    <property type="match status" value="1"/>
</dbReference>
<protein>
    <submittedName>
        <fullName evidence="3">Arylsulfatase</fullName>
    </submittedName>
</protein>
<gene>
    <name evidence="3" type="ORF">P9H32_00420</name>
</gene>
<dbReference type="Proteomes" id="UP001290861">
    <property type="component" value="Unassembled WGS sequence"/>
</dbReference>
<dbReference type="InterPro" id="IPR017850">
    <property type="entry name" value="Alkaline_phosphatase_core_sf"/>
</dbReference>
<reference evidence="3 4" key="1">
    <citation type="journal article" date="2024" name="Appl. Environ. Microbiol.">
        <title>Pontiella agarivorans sp. nov., a novel marine anaerobic bacterium capable of degrading macroalgal polysaccharides and fixing nitrogen.</title>
        <authorList>
            <person name="Liu N."/>
            <person name="Kivenson V."/>
            <person name="Peng X."/>
            <person name="Cui Z."/>
            <person name="Lankiewicz T.S."/>
            <person name="Gosselin K.M."/>
            <person name="English C.J."/>
            <person name="Blair E.M."/>
            <person name="O'Malley M.A."/>
            <person name="Valentine D.L."/>
        </authorList>
    </citation>
    <scope>NUCLEOTIDE SEQUENCE [LARGE SCALE GENOMIC DNA]</scope>
    <source>
        <strain evidence="3 4">NLcol2</strain>
    </source>
</reference>
<name>A0ABU5MS98_9BACT</name>
<dbReference type="InterPro" id="IPR052701">
    <property type="entry name" value="GAG_Ulvan_Degrading_Sulfatases"/>
</dbReference>
<dbReference type="SUPFAM" id="SSF53649">
    <property type="entry name" value="Alkaline phosphatase-like"/>
    <property type="match status" value="1"/>
</dbReference>
<dbReference type="Gene3D" id="3.30.1120.10">
    <property type="match status" value="1"/>
</dbReference>
<feature type="domain" description="Sulfatase N-terminal" evidence="2">
    <location>
        <begin position="23"/>
        <end position="403"/>
    </location>
</feature>
<dbReference type="PANTHER" id="PTHR43751">
    <property type="entry name" value="SULFATASE"/>
    <property type="match status" value="1"/>
</dbReference>
<keyword evidence="4" id="KW-1185">Reference proteome</keyword>